<accession>A0A9P3FCP1</accession>
<name>A0A9P3FCP1_9PEZI</name>
<dbReference type="Proteomes" id="UP000825890">
    <property type="component" value="Unassembled WGS sequence"/>
</dbReference>
<keyword evidence="2" id="KW-0732">Signal</keyword>
<comment type="caution">
    <text evidence="3">The sequence shown here is derived from an EMBL/GenBank/DDBJ whole genome shotgun (WGS) entry which is preliminary data.</text>
</comment>
<evidence type="ECO:0008006" key="5">
    <source>
        <dbReference type="Google" id="ProtNLM"/>
    </source>
</evidence>
<organism evidence="3 4">
    <name type="scientific">Cercospora kikuchii</name>
    <dbReference type="NCBI Taxonomy" id="84275"/>
    <lineage>
        <taxon>Eukaryota</taxon>
        <taxon>Fungi</taxon>
        <taxon>Dikarya</taxon>
        <taxon>Ascomycota</taxon>
        <taxon>Pezizomycotina</taxon>
        <taxon>Dothideomycetes</taxon>
        <taxon>Dothideomycetidae</taxon>
        <taxon>Mycosphaerellales</taxon>
        <taxon>Mycosphaerellaceae</taxon>
        <taxon>Cercospora</taxon>
    </lineage>
</organism>
<dbReference type="AlphaFoldDB" id="A0A9P3FCP1"/>
<protein>
    <recommendedName>
        <fullName evidence="5">F-box domain-containing protein</fullName>
    </recommendedName>
</protein>
<feature type="chain" id="PRO_5040351018" description="F-box domain-containing protein" evidence="2">
    <location>
        <begin position="22"/>
        <end position="403"/>
    </location>
</feature>
<feature type="signal peptide" evidence="2">
    <location>
        <begin position="1"/>
        <end position="21"/>
    </location>
</feature>
<reference evidence="3 4" key="1">
    <citation type="submission" date="2021-01" db="EMBL/GenBank/DDBJ databases">
        <title>Cercospora kikuchii MAFF 305040 whole genome shotgun sequence.</title>
        <authorList>
            <person name="Kashiwa T."/>
            <person name="Suzuki T."/>
        </authorList>
    </citation>
    <scope>NUCLEOTIDE SEQUENCE [LARGE SCALE GENOMIC DNA]</scope>
    <source>
        <strain evidence="3 4">MAFF 305040</strain>
    </source>
</reference>
<proteinExistence type="predicted"/>
<dbReference type="RefSeq" id="XP_044653429.1">
    <property type="nucleotide sequence ID" value="XM_044797494.1"/>
</dbReference>
<keyword evidence="4" id="KW-1185">Reference proteome</keyword>
<dbReference type="EMBL" id="BOLY01000002">
    <property type="protein sequence ID" value="GIZ38942.1"/>
    <property type="molecule type" value="Genomic_DNA"/>
</dbReference>
<evidence type="ECO:0000313" key="4">
    <source>
        <dbReference type="Proteomes" id="UP000825890"/>
    </source>
</evidence>
<sequence>MASLLTLPTELLVLILEHVGGRELRRSETGKPAKIGPGWRATDKLLLSREWYAAARPVFLSGLHVSELRLYACNLDRLDGELSYNEFRYLMHKNTRSLSIRLLGHFWDLESAEDLERWHAEDSWSGPSPPNEESPGFDCESEGGELALAKWRDEQLRPKLDELFGDLRHFSVLRYLDFTATSDPDCAGLDWDYIYVPTISRLLQNLPITHSLRTLVLDTAGSRLLGENGQTHLCTEIAQVLPYIENVRLRMISVCPAIFEVPGHARRGRIALRTLILKLHLPDAFEHTDRRKAEPCQFHANLDHTDALHSRIMDAAPMLLDRLSELRGHKRSDSPITQPNHGMTGFAISYRHHPRGRPQYMLSPIVSINCLNDTLLEQCRSGWLVHDDGRPRWLELMSDEVSA</sequence>
<dbReference type="GeneID" id="68287914"/>
<feature type="region of interest" description="Disordered" evidence="1">
    <location>
        <begin position="120"/>
        <end position="139"/>
    </location>
</feature>
<evidence type="ECO:0000256" key="1">
    <source>
        <dbReference type="SAM" id="MobiDB-lite"/>
    </source>
</evidence>
<evidence type="ECO:0000256" key="2">
    <source>
        <dbReference type="SAM" id="SignalP"/>
    </source>
</evidence>
<gene>
    <name evidence="3" type="ORF">CKM354_000233900</name>
</gene>
<evidence type="ECO:0000313" key="3">
    <source>
        <dbReference type="EMBL" id="GIZ38942.1"/>
    </source>
</evidence>
<dbReference type="OrthoDB" id="3637487at2759"/>